<gene>
    <name evidence="2" type="ordered locus">Bcep1808_7695</name>
</gene>
<dbReference type="Proteomes" id="UP000002287">
    <property type="component" value="Plasmid pBVIE05"/>
</dbReference>
<name>A4JWB2_BURVG</name>
<feature type="transmembrane region" description="Helical" evidence="1">
    <location>
        <begin position="79"/>
        <end position="103"/>
    </location>
</feature>
<reference evidence="2 3" key="1">
    <citation type="submission" date="2007-03" db="EMBL/GenBank/DDBJ databases">
        <title>Complete sequence of plasmid pBVIE05 of Burkholderia vietnamiensis G4.</title>
        <authorList>
            <consortium name="US DOE Joint Genome Institute"/>
            <person name="Copeland A."/>
            <person name="Lucas S."/>
            <person name="Lapidus A."/>
            <person name="Barry K."/>
            <person name="Detter J.C."/>
            <person name="Glavina del Rio T."/>
            <person name="Hammon N."/>
            <person name="Israni S."/>
            <person name="Dalin E."/>
            <person name="Tice H."/>
            <person name="Pitluck S."/>
            <person name="Chain P."/>
            <person name="Malfatti S."/>
            <person name="Shin M."/>
            <person name="Vergez L."/>
            <person name="Schmutz J."/>
            <person name="Larimer F."/>
            <person name="Land M."/>
            <person name="Hauser L."/>
            <person name="Kyrpides N."/>
            <person name="Tiedje J."/>
            <person name="Richardson P."/>
        </authorList>
    </citation>
    <scope>NUCLEOTIDE SEQUENCE [LARGE SCALE GENOMIC DNA]</scope>
    <source>
        <strain evidence="3">G4 / LMG 22486</strain>
        <plasmid evidence="2 3">pBVIE05</plasmid>
    </source>
</reference>
<feature type="transmembrane region" description="Helical" evidence="1">
    <location>
        <begin position="115"/>
        <end position="137"/>
    </location>
</feature>
<protein>
    <submittedName>
        <fullName evidence="2">Uncharacterized protein</fullName>
    </submittedName>
</protein>
<dbReference type="KEGG" id="bvi:Bcep1808_7695"/>
<geneLocation type="plasmid" evidence="2 3">
    <name>pBVIE05</name>
</geneLocation>
<dbReference type="HOGENOM" id="CLU_1318925_0_0_4"/>
<evidence type="ECO:0000313" key="2">
    <source>
        <dbReference type="EMBL" id="ABO60565.1"/>
    </source>
</evidence>
<feature type="transmembrane region" description="Helical" evidence="1">
    <location>
        <begin position="12"/>
        <end position="33"/>
    </location>
</feature>
<keyword evidence="2" id="KW-0614">Plasmid</keyword>
<organism evidence="2 3">
    <name type="scientific">Burkholderia vietnamiensis (strain G4 / LMG 22486)</name>
    <name type="common">Burkholderia cepacia (strain R1808)</name>
    <dbReference type="NCBI Taxonomy" id="269482"/>
    <lineage>
        <taxon>Bacteria</taxon>
        <taxon>Pseudomonadati</taxon>
        <taxon>Pseudomonadota</taxon>
        <taxon>Betaproteobacteria</taxon>
        <taxon>Burkholderiales</taxon>
        <taxon>Burkholderiaceae</taxon>
        <taxon>Burkholderia</taxon>
        <taxon>Burkholderia cepacia complex</taxon>
    </lineage>
</organism>
<keyword evidence="1" id="KW-0812">Transmembrane</keyword>
<evidence type="ECO:0000256" key="1">
    <source>
        <dbReference type="SAM" id="Phobius"/>
    </source>
</evidence>
<dbReference type="EMBL" id="CP000621">
    <property type="protein sequence ID" value="ABO60565.1"/>
    <property type="molecule type" value="Genomic_DNA"/>
</dbReference>
<feature type="transmembrane region" description="Helical" evidence="1">
    <location>
        <begin position="39"/>
        <end position="58"/>
    </location>
</feature>
<keyword evidence="1" id="KW-0472">Membrane</keyword>
<accession>A4JWB2</accession>
<keyword evidence="1" id="KW-1133">Transmembrane helix</keyword>
<dbReference type="AlphaFoldDB" id="A4JWB2"/>
<proteinExistence type="predicted"/>
<evidence type="ECO:0000313" key="3">
    <source>
        <dbReference type="Proteomes" id="UP000002287"/>
    </source>
</evidence>
<sequence>MRKLFNHSTYWALTIGVTLAMVEAIALGSRWLFDTLGGKLTMVGFWSAVAAAFVYNVARTYRSAEADEHIRGKLGALGRICGMLLCWRTVLMAVLAFFAWFAWRDIGSYHEAHSWAVPDALLVLGFLVCLAALAFLAGRESRNRAVSDLRGLIAKAQAEYGALAAHHGSMVAQLGGASESTACGRQDANAELSSADLLAASQQFAAQA</sequence>